<protein>
    <submittedName>
        <fullName evidence="2">Uncharacterized protein</fullName>
    </submittedName>
</protein>
<dbReference type="EMBL" id="JAIWYP010000011">
    <property type="protein sequence ID" value="KAH3735523.1"/>
    <property type="molecule type" value="Genomic_DNA"/>
</dbReference>
<feature type="compositionally biased region" description="Polar residues" evidence="1">
    <location>
        <begin position="107"/>
        <end position="116"/>
    </location>
</feature>
<comment type="caution">
    <text evidence="2">The sequence shown here is derived from an EMBL/GenBank/DDBJ whole genome shotgun (WGS) entry which is preliminary data.</text>
</comment>
<feature type="compositionally biased region" description="Basic and acidic residues" evidence="1">
    <location>
        <begin position="63"/>
        <end position="75"/>
    </location>
</feature>
<evidence type="ECO:0000313" key="2">
    <source>
        <dbReference type="EMBL" id="KAH3735523.1"/>
    </source>
</evidence>
<dbReference type="Proteomes" id="UP000828390">
    <property type="component" value="Unassembled WGS sequence"/>
</dbReference>
<feature type="compositionally biased region" description="Basic and acidic residues" evidence="1">
    <location>
        <begin position="91"/>
        <end position="104"/>
    </location>
</feature>
<keyword evidence="3" id="KW-1185">Reference proteome</keyword>
<accession>A0A9D4CY07</accession>
<gene>
    <name evidence="2" type="ORF">DPMN_042057</name>
</gene>
<evidence type="ECO:0000313" key="3">
    <source>
        <dbReference type="Proteomes" id="UP000828390"/>
    </source>
</evidence>
<sequence length="116" mass="12798">MLDNSKFIIFKQLNVIDGRWGRPVCTLGIGGDQFIQTVKAQSHYDAGGAPVRDSGIYRDEQGLYRDEPGLQRESIKTLNTSGMNQESPARTGKDRRGNGNKRDGIVTQPTPMQTSS</sequence>
<feature type="compositionally biased region" description="Polar residues" evidence="1">
    <location>
        <begin position="76"/>
        <end position="88"/>
    </location>
</feature>
<feature type="region of interest" description="Disordered" evidence="1">
    <location>
        <begin position="63"/>
        <end position="116"/>
    </location>
</feature>
<reference evidence="2" key="2">
    <citation type="submission" date="2020-11" db="EMBL/GenBank/DDBJ databases">
        <authorList>
            <person name="McCartney M.A."/>
            <person name="Auch B."/>
            <person name="Kono T."/>
            <person name="Mallez S."/>
            <person name="Becker A."/>
            <person name="Gohl D.M."/>
            <person name="Silverstein K.A.T."/>
            <person name="Koren S."/>
            <person name="Bechman K.B."/>
            <person name="Herman A."/>
            <person name="Abrahante J.E."/>
            <person name="Garbe J."/>
        </authorList>
    </citation>
    <scope>NUCLEOTIDE SEQUENCE</scope>
    <source>
        <strain evidence="2">Duluth1</strain>
        <tissue evidence="2">Whole animal</tissue>
    </source>
</reference>
<organism evidence="2 3">
    <name type="scientific">Dreissena polymorpha</name>
    <name type="common">Zebra mussel</name>
    <name type="synonym">Mytilus polymorpha</name>
    <dbReference type="NCBI Taxonomy" id="45954"/>
    <lineage>
        <taxon>Eukaryota</taxon>
        <taxon>Metazoa</taxon>
        <taxon>Spiralia</taxon>
        <taxon>Lophotrochozoa</taxon>
        <taxon>Mollusca</taxon>
        <taxon>Bivalvia</taxon>
        <taxon>Autobranchia</taxon>
        <taxon>Heteroconchia</taxon>
        <taxon>Euheterodonta</taxon>
        <taxon>Imparidentia</taxon>
        <taxon>Neoheterodontei</taxon>
        <taxon>Myida</taxon>
        <taxon>Dreissenoidea</taxon>
        <taxon>Dreissenidae</taxon>
        <taxon>Dreissena</taxon>
    </lineage>
</organism>
<evidence type="ECO:0000256" key="1">
    <source>
        <dbReference type="SAM" id="MobiDB-lite"/>
    </source>
</evidence>
<name>A0A9D4CY07_DREPO</name>
<proteinExistence type="predicted"/>
<dbReference type="AlphaFoldDB" id="A0A9D4CY07"/>
<reference evidence="2" key="1">
    <citation type="journal article" date="2019" name="bioRxiv">
        <title>The Genome of the Zebra Mussel, Dreissena polymorpha: A Resource for Invasive Species Research.</title>
        <authorList>
            <person name="McCartney M.A."/>
            <person name="Auch B."/>
            <person name="Kono T."/>
            <person name="Mallez S."/>
            <person name="Zhang Y."/>
            <person name="Obille A."/>
            <person name="Becker A."/>
            <person name="Abrahante J.E."/>
            <person name="Garbe J."/>
            <person name="Badalamenti J.P."/>
            <person name="Herman A."/>
            <person name="Mangelson H."/>
            <person name="Liachko I."/>
            <person name="Sullivan S."/>
            <person name="Sone E.D."/>
            <person name="Koren S."/>
            <person name="Silverstein K.A.T."/>
            <person name="Beckman K.B."/>
            <person name="Gohl D.M."/>
        </authorList>
    </citation>
    <scope>NUCLEOTIDE SEQUENCE</scope>
    <source>
        <strain evidence="2">Duluth1</strain>
        <tissue evidence="2">Whole animal</tissue>
    </source>
</reference>